<dbReference type="PANTHER" id="PTHR33643">
    <property type="entry name" value="UREASE ACCESSORY PROTEIN D"/>
    <property type="match status" value="1"/>
</dbReference>
<comment type="similarity">
    <text evidence="1">Belongs to the UreD family.</text>
</comment>
<dbReference type="AlphaFoldDB" id="A0A9N9FKB3"/>
<name>A0A9N9FKB3_9GLOM</name>
<dbReference type="InterPro" id="IPR002669">
    <property type="entry name" value="UreD"/>
</dbReference>
<protein>
    <submittedName>
        <fullName evidence="3">5377_t:CDS:1</fullName>
    </submittedName>
</protein>
<evidence type="ECO:0000313" key="4">
    <source>
        <dbReference type="Proteomes" id="UP000789706"/>
    </source>
</evidence>
<dbReference type="GO" id="GO:0016151">
    <property type="term" value="F:nickel cation binding"/>
    <property type="evidence" value="ECO:0007669"/>
    <property type="project" value="InterPro"/>
</dbReference>
<accession>A0A9N9FKB3</accession>
<evidence type="ECO:0000256" key="2">
    <source>
        <dbReference type="ARBA" id="ARBA00023186"/>
    </source>
</evidence>
<reference evidence="3" key="1">
    <citation type="submission" date="2021-06" db="EMBL/GenBank/DDBJ databases">
        <authorList>
            <person name="Kallberg Y."/>
            <person name="Tangrot J."/>
            <person name="Rosling A."/>
        </authorList>
    </citation>
    <scope>NUCLEOTIDE SEQUENCE</scope>
    <source>
        <strain evidence="3">AZ414A</strain>
    </source>
</reference>
<dbReference type="PANTHER" id="PTHR33643:SF1">
    <property type="entry name" value="UREASE ACCESSORY PROTEIN D"/>
    <property type="match status" value="1"/>
</dbReference>
<evidence type="ECO:0000313" key="3">
    <source>
        <dbReference type="EMBL" id="CAG8542955.1"/>
    </source>
</evidence>
<proteinExistence type="inferred from homology"/>
<keyword evidence="4" id="KW-1185">Reference proteome</keyword>
<gene>
    <name evidence="3" type="ORF">DEBURN_LOCUS6706</name>
</gene>
<sequence>MELHLQQHSQQGYGQIVCELPINSKKPAFSTLRSSYPLKFLTPKTHSPFLAIVYILSYGGGMNSMLLQLPGPTTCFQSADYSQYQKFKLEDDTSSLIVLDWFTSGRMSRGERWEFVNYKSGIDILIGDEEKLIFQKEKRNGVVIKIAGITTELVKNFLIENALKGLDCIIDDNLFERAL</sequence>
<evidence type="ECO:0000256" key="1">
    <source>
        <dbReference type="ARBA" id="ARBA00007177"/>
    </source>
</evidence>
<organism evidence="3 4">
    <name type="scientific">Diversispora eburnea</name>
    <dbReference type="NCBI Taxonomy" id="1213867"/>
    <lineage>
        <taxon>Eukaryota</taxon>
        <taxon>Fungi</taxon>
        <taxon>Fungi incertae sedis</taxon>
        <taxon>Mucoromycota</taxon>
        <taxon>Glomeromycotina</taxon>
        <taxon>Glomeromycetes</taxon>
        <taxon>Diversisporales</taxon>
        <taxon>Diversisporaceae</taxon>
        <taxon>Diversispora</taxon>
    </lineage>
</organism>
<dbReference type="OrthoDB" id="5550464at2759"/>
<keyword evidence="2" id="KW-0143">Chaperone</keyword>
<dbReference type="Proteomes" id="UP000789706">
    <property type="component" value="Unassembled WGS sequence"/>
</dbReference>
<dbReference type="Pfam" id="PF01774">
    <property type="entry name" value="UreD"/>
    <property type="match status" value="1"/>
</dbReference>
<dbReference type="EMBL" id="CAJVPK010000720">
    <property type="protein sequence ID" value="CAG8542955.1"/>
    <property type="molecule type" value="Genomic_DNA"/>
</dbReference>
<comment type="caution">
    <text evidence="3">The sequence shown here is derived from an EMBL/GenBank/DDBJ whole genome shotgun (WGS) entry which is preliminary data.</text>
</comment>